<sequence>MYEYTLFLPSFLELSLKFYVFIQKRRKRETLHQMETSIIFKP</sequence>
<organism evidence="1">
    <name type="scientific">Rhizophora mucronata</name>
    <name type="common">Asiatic mangrove</name>
    <dbReference type="NCBI Taxonomy" id="61149"/>
    <lineage>
        <taxon>Eukaryota</taxon>
        <taxon>Viridiplantae</taxon>
        <taxon>Streptophyta</taxon>
        <taxon>Embryophyta</taxon>
        <taxon>Tracheophyta</taxon>
        <taxon>Spermatophyta</taxon>
        <taxon>Magnoliopsida</taxon>
        <taxon>eudicotyledons</taxon>
        <taxon>Gunneridae</taxon>
        <taxon>Pentapetalae</taxon>
        <taxon>rosids</taxon>
        <taxon>fabids</taxon>
        <taxon>Malpighiales</taxon>
        <taxon>Rhizophoraceae</taxon>
        <taxon>Rhizophora</taxon>
    </lineage>
</organism>
<dbReference type="AlphaFoldDB" id="A0A2P2PHZ1"/>
<proteinExistence type="predicted"/>
<protein>
    <submittedName>
        <fullName evidence="1">Uncharacterized protein</fullName>
    </submittedName>
</protein>
<dbReference type="EMBL" id="GGEC01073813">
    <property type="protein sequence ID" value="MBX54297.1"/>
    <property type="molecule type" value="Transcribed_RNA"/>
</dbReference>
<evidence type="ECO:0000313" key="1">
    <source>
        <dbReference type="EMBL" id="MBX54297.1"/>
    </source>
</evidence>
<name>A0A2P2PHZ1_RHIMU</name>
<reference evidence="1" key="1">
    <citation type="submission" date="2018-02" db="EMBL/GenBank/DDBJ databases">
        <title>Rhizophora mucronata_Transcriptome.</title>
        <authorList>
            <person name="Meera S.P."/>
            <person name="Sreeshan A."/>
            <person name="Augustine A."/>
        </authorList>
    </citation>
    <scope>NUCLEOTIDE SEQUENCE</scope>
    <source>
        <tissue evidence="1">Leaf</tissue>
    </source>
</reference>
<accession>A0A2P2PHZ1</accession>